<accession>A0A323TAF3</accession>
<dbReference type="RefSeq" id="WP_110611409.1">
    <property type="nucleotide sequence ID" value="NZ_PDOD01000005.1"/>
</dbReference>
<protein>
    <recommendedName>
        <fullName evidence="5">FAD/FMN-containing dehydrogenase</fullName>
    </recommendedName>
</protein>
<evidence type="ECO:0000313" key="4">
    <source>
        <dbReference type="Proteomes" id="UP000248214"/>
    </source>
</evidence>
<gene>
    <name evidence="3" type="ORF">CR194_17355</name>
</gene>
<proteinExistence type="predicted"/>
<dbReference type="Proteomes" id="UP000248214">
    <property type="component" value="Unassembled WGS sequence"/>
</dbReference>
<reference evidence="3 4" key="1">
    <citation type="submission" date="2017-10" db="EMBL/GenBank/DDBJ databases">
        <title>Bacillus sp. nov., a halophilic bacterium isolated from a Keqin Lake.</title>
        <authorList>
            <person name="Wang H."/>
        </authorList>
    </citation>
    <scope>NUCLEOTIDE SEQUENCE [LARGE SCALE GENOMIC DNA]</scope>
    <source>
        <strain evidence="3 4">KQ-12</strain>
    </source>
</reference>
<dbReference type="OrthoDB" id="2166958at2"/>
<dbReference type="AlphaFoldDB" id="A0A323TAF3"/>
<evidence type="ECO:0000313" key="3">
    <source>
        <dbReference type="EMBL" id="PYZ91966.1"/>
    </source>
</evidence>
<organism evidence="3 4">
    <name type="scientific">Salipaludibacillus keqinensis</name>
    <dbReference type="NCBI Taxonomy" id="2045207"/>
    <lineage>
        <taxon>Bacteria</taxon>
        <taxon>Bacillati</taxon>
        <taxon>Bacillota</taxon>
        <taxon>Bacilli</taxon>
        <taxon>Bacillales</taxon>
        <taxon>Bacillaceae</taxon>
    </lineage>
</organism>
<comment type="caution">
    <text evidence="3">The sequence shown here is derived from an EMBL/GenBank/DDBJ whole genome shotgun (WGS) entry which is preliminary data.</text>
</comment>
<feature type="region of interest" description="Disordered" evidence="1">
    <location>
        <begin position="65"/>
        <end position="96"/>
    </location>
</feature>
<evidence type="ECO:0008006" key="5">
    <source>
        <dbReference type="Google" id="ProtNLM"/>
    </source>
</evidence>
<feature type="chain" id="PRO_5016344488" description="FAD/FMN-containing dehydrogenase" evidence="2">
    <location>
        <begin position="24"/>
        <end position="96"/>
    </location>
</feature>
<name>A0A323TAF3_9BACI</name>
<feature type="compositionally biased region" description="Gly residues" evidence="1">
    <location>
        <begin position="66"/>
        <end position="78"/>
    </location>
</feature>
<evidence type="ECO:0000256" key="1">
    <source>
        <dbReference type="SAM" id="MobiDB-lite"/>
    </source>
</evidence>
<dbReference type="EMBL" id="PDOD01000005">
    <property type="protein sequence ID" value="PYZ91966.1"/>
    <property type="molecule type" value="Genomic_DNA"/>
</dbReference>
<feature type="signal peptide" evidence="2">
    <location>
        <begin position="1"/>
        <end position="23"/>
    </location>
</feature>
<keyword evidence="4" id="KW-1185">Reference proteome</keyword>
<keyword evidence="2" id="KW-0732">Signal</keyword>
<evidence type="ECO:0000256" key="2">
    <source>
        <dbReference type="SAM" id="SignalP"/>
    </source>
</evidence>
<sequence length="96" mass="10620">MRKWLVASLAVLILATVGGTVMASGESEWNFENHLPFMQNHHPNLSDDELEQRFNECSDRHKEGRFGLGHGMMNGGMMGNDNEFGPGNVPSNESDS</sequence>